<proteinExistence type="predicted"/>
<sequence length="149" mass="16539">MRERSPSAAVRKFRRERLVGRYLANPAVGLLDRLGIRSALLAELETTGAKTGQPRRVPVTVSIDEQGAWLISQHGRRSGWARNIVADPKVRLRQGKRWYTGTAAFVPDDDVVARARSFAKGRVPESAAEWTMKALESDPISVRITFADA</sequence>
<gene>
    <name evidence="1" type="ORF">ACFYV7_07215</name>
</gene>
<dbReference type="InterPro" id="IPR012349">
    <property type="entry name" value="Split_barrel_FMN-bd"/>
</dbReference>
<accession>A0ABW6QMX1</accession>
<comment type="caution">
    <text evidence="1">The sequence shown here is derived from an EMBL/GenBank/DDBJ whole genome shotgun (WGS) entry which is preliminary data.</text>
</comment>
<keyword evidence="2" id="KW-1185">Reference proteome</keyword>
<dbReference type="RefSeq" id="WP_387714717.1">
    <property type="nucleotide sequence ID" value="NZ_JBIAPI010000001.1"/>
</dbReference>
<evidence type="ECO:0000313" key="2">
    <source>
        <dbReference type="Proteomes" id="UP001601948"/>
    </source>
</evidence>
<protein>
    <submittedName>
        <fullName evidence="1">Nitroreductase family deazaflavin-dependent oxidoreductase</fullName>
    </submittedName>
</protein>
<dbReference type="EMBL" id="JBIAPI010000001">
    <property type="protein sequence ID" value="MFF3222569.1"/>
    <property type="molecule type" value="Genomic_DNA"/>
</dbReference>
<dbReference type="Pfam" id="PF04075">
    <property type="entry name" value="F420H2_quin_red"/>
    <property type="match status" value="1"/>
</dbReference>
<evidence type="ECO:0000313" key="1">
    <source>
        <dbReference type="EMBL" id="MFF3222569.1"/>
    </source>
</evidence>
<dbReference type="Proteomes" id="UP001601948">
    <property type="component" value="Unassembled WGS sequence"/>
</dbReference>
<dbReference type="SUPFAM" id="SSF50475">
    <property type="entry name" value="FMN-binding split barrel"/>
    <property type="match status" value="1"/>
</dbReference>
<organism evidence="1 2">
    <name type="scientific">Nocardia suismassiliense</name>
    <dbReference type="NCBI Taxonomy" id="2077092"/>
    <lineage>
        <taxon>Bacteria</taxon>
        <taxon>Bacillati</taxon>
        <taxon>Actinomycetota</taxon>
        <taxon>Actinomycetes</taxon>
        <taxon>Mycobacteriales</taxon>
        <taxon>Nocardiaceae</taxon>
        <taxon>Nocardia</taxon>
    </lineage>
</organism>
<reference evidence="1 2" key="1">
    <citation type="submission" date="2024-10" db="EMBL/GenBank/DDBJ databases">
        <title>The Natural Products Discovery Center: Release of the First 8490 Sequenced Strains for Exploring Actinobacteria Biosynthetic Diversity.</title>
        <authorList>
            <person name="Kalkreuter E."/>
            <person name="Kautsar S.A."/>
            <person name="Yang D."/>
            <person name="Bader C.D."/>
            <person name="Teijaro C.N."/>
            <person name="Fluegel L."/>
            <person name="Davis C.M."/>
            <person name="Simpson J.R."/>
            <person name="Lauterbach L."/>
            <person name="Steele A.D."/>
            <person name="Gui C."/>
            <person name="Meng S."/>
            <person name="Li G."/>
            <person name="Viehrig K."/>
            <person name="Ye F."/>
            <person name="Su P."/>
            <person name="Kiefer A.F."/>
            <person name="Nichols A."/>
            <person name="Cepeda A.J."/>
            <person name="Yan W."/>
            <person name="Fan B."/>
            <person name="Jiang Y."/>
            <person name="Adhikari A."/>
            <person name="Zheng C.-J."/>
            <person name="Schuster L."/>
            <person name="Cowan T.M."/>
            <person name="Smanski M.J."/>
            <person name="Chevrette M.G."/>
            <person name="De Carvalho L.P.S."/>
            <person name="Shen B."/>
        </authorList>
    </citation>
    <scope>NUCLEOTIDE SEQUENCE [LARGE SCALE GENOMIC DNA]</scope>
    <source>
        <strain evidence="1 2">NPDC003040</strain>
    </source>
</reference>
<dbReference type="InterPro" id="IPR004378">
    <property type="entry name" value="F420H2_quin_Rdtase"/>
</dbReference>
<dbReference type="Gene3D" id="2.30.110.10">
    <property type="entry name" value="Electron Transport, Fmn-binding Protein, Chain A"/>
    <property type="match status" value="1"/>
</dbReference>
<name>A0ABW6QMX1_9NOCA</name>
<dbReference type="NCBIfam" id="TIGR00026">
    <property type="entry name" value="hi_GC_TIGR00026"/>
    <property type="match status" value="1"/>
</dbReference>